<feature type="transmembrane region" description="Helical" evidence="5">
    <location>
        <begin position="176"/>
        <end position="195"/>
    </location>
</feature>
<reference evidence="8" key="1">
    <citation type="submission" date="2018-05" db="EMBL/GenBank/DDBJ databases">
        <authorList>
            <person name="Li X."/>
        </authorList>
    </citation>
    <scope>NUCLEOTIDE SEQUENCE [LARGE SCALE GENOMIC DNA]</scope>
    <source>
        <strain evidence="8">YIM 73061</strain>
    </source>
</reference>
<keyword evidence="4 5" id="KW-0472">Membrane</keyword>
<feature type="transmembrane region" description="Helical" evidence="5">
    <location>
        <begin position="215"/>
        <end position="236"/>
    </location>
</feature>
<feature type="transmembrane region" description="Helical" evidence="5">
    <location>
        <begin position="269"/>
        <end position="290"/>
    </location>
</feature>
<name>A0A328A9P4_9CAUL</name>
<feature type="transmembrane region" description="Helical" evidence="5">
    <location>
        <begin position="119"/>
        <end position="137"/>
    </location>
</feature>
<protein>
    <submittedName>
        <fullName evidence="7">EamA family transporter</fullName>
    </submittedName>
</protein>
<dbReference type="RefSeq" id="WP_111516404.1">
    <property type="nucleotide sequence ID" value="NZ_QFYR01000005.1"/>
</dbReference>
<dbReference type="SUPFAM" id="SSF103481">
    <property type="entry name" value="Multidrug resistance efflux transporter EmrE"/>
    <property type="match status" value="2"/>
</dbReference>
<dbReference type="EMBL" id="QFYR01000005">
    <property type="protein sequence ID" value="RAK51097.1"/>
    <property type="molecule type" value="Genomic_DNA"/>
</dbReference>
<dbReference type="InterPro" id="IPR000620">
    <property type="entry name" value="EamA_dom"/>
</dbReference>
<evidence type="ECO:0000313" key="8">
    <source>
        <dbReference type="Proteomes" id="UP000249725"/>
    </source>
</evidence>
<feature type="transmembrane region" description="Helical" evidence="5">
    <location>
        <begin position="12"/>
        <end position="32"/>
    </location>
</feature>
<evidence type="ECO:0000256" key="3">
    <source>
        <dbReference type="ARBA" id="ARBA00022989"/>
    </source>
</evidence>
<feature type="transmembrane region" description="Helical" evidence="5">
    <location>
        <begin position="38"/>
        <end position="56"/>
    </location>
</feature>
<evidence type="ECO:0000256" key="1">
    <source>
        <dbReference type="ARBA" id="ARBA00004141"/>
    </source>
</evidence>
<dbReference type="InterPro" id="IPR037185">
    <property type="entry name" value="EmrE-like"/>
</dbReference>
<keyword evidence="8" id="KW-1185">Reference proteome</keyword>
<keyword evidence="2 5" id="KW-0812">Transmembrane</keyword>
<evidence type="ECO:0000259" key="6">
    <source>
        <dbReference type="Pfam" id="PF00892"/>
    </source>
</evidence>
<feature type="transmembrane region" description="Helical" evidence="5">
    <location>
        <begin position="91"/>
        <end position="112"/>
    </location>
</feature>
<dbReference type="GO" id="GO:0016020">
    <property type="term" value="C:membrane"/>
    <property type="evidence" value="ECO:0007669"/>
    <property type="project" value="UniProtKB-SubCell"/>
</dbReference>
<keyword evidence="3 5" id="KW-1133">Transmembrane helix</keyword>
<dbReference type="PANTHER" id="PTHR32322">
    <property type="entry name" value="INNER MEMBRANE TRANSPORTER"/>
    <property type="match status" value="1"/>
</dbReference>
<feature type="transmembrane region" description="Helical" evidence="5">
    <location>
        <begin position="243"/>
        <end position="263"/>
    </location>
</feature>
<comment type="caution">
    <text evidence="7">The sequence shown here is derived from an EMBL/GenBank/DDBJ whole genome shotgun (WGS) entry which is preliminary data.</text>
</comment>
<evidence type="ECO:0000256" key="4">
    <source>
        <dbReference type="ARBA" id="ARBA00023136"/>
    </source>
</evidence>
<accession>A0A328A9P4</accession>
<comment type="subcellular location">
    <subcellularLocation>
        <location evidence="1">Membrane</location>
        <topology evidence="1">Multi-pass membrane protein</topology>
    </subcellularLocation>
</comment>
<feature type="domain" description="EamA" evidence="6">
    <location>
        <begin position="12"/>
        <end position="135"/>
    </location>
</feature>
<dbReference type="InterPro" id="IPR050638">
    <property type="entry name" value="AA-Vitamin_Transporters"/>
</dbReference>
<dbReference type="Pfam" id="PF00892">
    <property type="entry name" value="EamA"/>
    <property type="match status" value="2"/>
</dbReference>
<proteinExistence type="predicted"/>
<feature type="transmembrane region" description="Helical" evidence="5">
    <location>
        <begin position="143"/>
        <end position="164"/>
    </location>
</feature>
<dbReference type="PANTHER" id="PTHR32322:SF9">
    <property type="entry name" value="AMINO-ACID METABOLITE EFFLUX PUMP-RELATED"/>
    <property type="match status" value="1"/>
</dbReference>
<feature type="domain" description="EamA" evidence="6">
    <location>
        <begin position="146"/>
        <end position="284"/>
    </location>
</feature>
<gene>
    <name evidence="7" type="ORF">DJ018_17430</name>
</gene>
<dbReference type="AlphaFoldDB" id="A0A328A9P4"/>
<dbReference type="OrthoDB" id="7158585at2"/>
<sequence length="303" mass="31973">MSRPSLPPLHFLLALAVVAVWGTNFVVIKVGLDHLPPLTFAALRFTFALLPAAFFLKRPDVAWGKLAAYGLLIGVGQFGLLYIAMTHLISPGLASLVVQMQAFFTIALAMWLTGERLQGFQVAALIVAALGLAWLMAHTSAEVTPLGLVLVLGAALSWAGGNVVARSSGPVNMLSYVVWASLFSAPPLFALALVMEGPALMAHSLATAGWETWAAVLWQSVGNTLFGYAAWGWLLARHPAATISPLSLLVPVFGMGASALFLGEPLQSWKLTAAVLVLAGLAINTLWPLVGRRRIAPAPPAAE</sequence>
<dbReference type="Proteomes" id="UP000249725">
    <property type="component" value="Unassembled WGS sequence"/>
</dbReference>
<evidence type="ECO:0000256" key="5">
    <source>
        <dbReference type="SAM" id="Phobius"/>
    </source>
</evidence>
<evidence type="ECO:0000313" key="7">
    <source>
        <dbReference type="EMBL" id="RAK51097.1"/>
    </source>
</evidence>
<organism evidence="7 8">
    <name type="scientific">Phenylobacterium deserti</name>
    <dbReference type="NCBI Taxonomy" id="1914756"/>
    <lineage>
        <taxon>Bacteria</taxon>
        <taxon>Pseudomonadati</taxon>
        <taxon>Pseudomonadota</taxon>
        <taxon>Alphaproteobacteria</taxon>
        <taxon>Caulobacterales</taxon>
        <taxon>Caulobacteraceae</taxon>
        <taxon>Phenylobacterium</taxon>
    </lineage>
</organism>
<feature type="transmembrane region" description="Helical" evidence="5">
    <location>
        <begin position="68"/>
        <end position="85"/>
    </location>
</feature>
<evidence type="ECO:0000256" key="2">
    <source>
        <dbReference type="ARBA" id="ARBA00022692"/>
    </source>
</evidence>